<gene>
    <name evidence="2" type="ORF">RFI_29699</name>
</gene>
<keyword evidence="1" id="KW-0472">Membrane</keyword>
<dbReference type="EMBL" id="ASPP01025860">
    <property type="protein sequence ID" value="ETO07689.1"/>
    <property type="molecule type" value="Genomic_DNA"/>
</dbReference>
<keyword evidence="3" id="KW-1185">Reference proteome</keyword>
<evidence type="ECO:0000313" key="2">
    <source>
        <dbReference type="EMBL" id="ETO07689.1"/>
    </source>
</evidence>
<evidence type="ECO:0000256" key="1">
    <source>
        <dbReference type="SAM" id="Phobius"/>
    </source>
</evidence>
<accession>X6M1C1</accession>
<keyword evidence="1" id="KW-0812">Transmembrane</keyword>
<reference evidence="2 3" key="1">
    <citation type="journal article" date="2013" name="Curr. Biol.">
        <title>The Genome of the Foraminiferan Reticulomyxa filosa.</title>
        <authorList>
            <person name="Glockner G."/>
            <person name="Hulsmann N."/>
            <person name="Schleicher M."/>
            <person name="Noegel A.A."/>
            <person name="Eichinger L."/>
            <person name="Gallinger C."/>
            <person name="Pawlowski J."/>
            <person name="Sierra R."/>
            <person name="Euteneuer U."/>
            <person name="Pillet L."/>
            <person name="Moustafa A."/>
            <person name="Platzer M."/>
            <person name="Groth M."/>
            <person name="Szafranski K."/>
            <person name="Schliwa M."/>
        </authorList>
    </citation>
    <scope>NUCLEOTIDE SEQUENCE [LARGE SCALE GENOMIC DNA]</scope>
</reference>
<keyword evidence="1" id="KW-1133">Transmembrane helix</keyword>
<dbReference type="Proteomes" id="UP000023152">
    <property type="component" value="Unassembled WGS sequence"/>
</dbReference>
<sequence>MYTYISTFSITSSENIIHEKSFFFYSCSICLLLLFCFILFFEKLIVFAEQRLEKVFWTKVLKKRKMEKTKENSDSVDPYWLCTDDEAPDLKPKDVSKTNKKKAKGDLQKKKVVYVQKKKKKEKRSNVTIVHHNRMKLVE</sequence>
<comment type="caution">
    <text evidence="2">The sequence shown here is derived from an EMBL/GenBank/DDBJ whole genome shotgun (WGS) entry which is preliminary data.</text>
</comment>
<proteinExistence type="predicted"/>
<organism evidence="2 3">
    <name type="scientific">Reticulomyxa filosa</name>
    <dbReference type="NCBI Taxonomy" id="46433"/>
    <lineage>
        <taxon>Eukaryota</taxon>
        <taxon>Sar</taxon>
        <taxon>Rhizaria</taxon>
        <taxon>Retaria</taxon>
        <taxon>Foraminifera</taxon>
        <taxon>Monothalamids</taxon>
        <taxon>Reticulomyxidae</taxon>
        <taxon>Reticulomyxa</taxon>
    </lineage>
</organism>
<protein>
    <submittedName>
        <fullName evidence="2">Uncharacterized protein</fullName>
    </submittedName>
</protein>
<evidence type="ECO:0000313" key="3">
    <source>
        <dbReference type="Proteomes" id="UP000023152"/>
    </source>
</evidence>
<dbReference type="AlphaFoldDB" id="X6M1C1"/>
<name>X6M1C1_RETFI</name>
<feature type="transmembrane region" description="Helical" evidence="1">
    <location>
        <begin position="22"/>
        <end position="41"/>
    </location>
</feature>